<evidence type="ECO:0000313" key="1">
    <source>
        <dbReference type="EMBL" id="KAH3730016.1"/>
    </source>
</evidence>
<proteinExistence type="predicted"/>
<comment type="caution">
    <text evidence="1">The sequence shown here is derived from an EMBL/GenBank/DDBJ whole genome shotgun (WGS) entry which is preliminary data.</text>
</comment>
<reference evidence="1" key="1">
    <citation type="journal article" date="2019" name="bioRxiv">
        <title>The Genome of the Zebra Mussel, Dreissena polymorpha: A Resource for Invasive Species Research.</title>
        <authorList>
            <person name="McCartney M.A."/>
            <person name="Auch B."/>
            <person name="Kono T."/>
            <person name="Mallez S."/>
            <person name="Zhang Y."/>
            <person name="Obille A."/>
            <person name="Becker A."/>
            <person name="Abrahante J.E."/>
            <person name="Garbe J."/>
            <person name="Badalamenti J.P."/>
            <person name="Herman A."/>
            <person name="Mangelson H."/>
            <person name="Liachko I."/>
            <person name="Sullivan S."/>
            <person name="Sone E.D."/>
            <person name="Koren S."/>
            <person name="Silverstein K.A.T."/>
            <person name="Beckman K.B."/>
            <person name="Gohl D.M."/>
        </authorList>
    </citation>
    <scope>NUCLEOTIDE SEQUENCE</scope>
    <source>
        <strain evidence="1">Duluth1</strain>
        <tissue evidence="1">Whole animal</tissue>
    </source>
</reference>
<dbReference type="AlphaFoldDB" id="A0A9D4HT34"/>
<name>A0A9D4HT34_DREPO</name>
<accession>A0A9D4HT34</accession>
<organism evidence="1 2">
    <name type="scientific">Dreissena polymorpha</name>
    <name type="common">Zebra mussel</name>
    <name type="synonym">Mytilus polymorpha</name>
    <dbReference type="NCBI Taxonomy" id="45954"/>
    <lineage>
        <taxon>Eukaryota</taxon>
        <taxon>Metazoa</taxon>
        <taxon>Spiralia</taxon>
        <taxon>Lophotrochozoa</taxon>
        <taxon>Mollusca</taxon>
        <taxon>Bivalvia</taxon>
        <taxon>Autobranchia</taxon>
        <taxon>Heteroconchia</taxon>
        <taxon>Euheterodonta</taxon>
        <taxon>Imparidentia</taxon>
        <taxon>Neoheterodontei</taxon>
        <taxon>Myida</taxon>
        <taxon>Dreissenoidea</taxon>
        <taxon>Dreissenidae</taxon>
        <taxon>Dreissena</taxon>
    </lineage>
</organism>
<reference evidence="1" key="2">
    <citation type="submission" date="2020-11" db="EMBL/GenBank/DDBJ databases">
        <authorList>
            <person name="McCartney M.A."/>
            <person name="Auch B."/>
            <person name="Kono T."/>
            <person name="Mallez S."/>
            <person name="Becker A."/>
            <person name="Gohl D.M."/>
            <person name="Silverstein K.A.T."/>
            <person name="Koren S."/>
            <person name="Bechman K.B."/>
            <person name="Herman A."/>
            <person name="Abrahante J.E."/>
            <person name="Garbe J."/>
        </authorList>
    </citation>
    <scope>NUCLEOTIDE SEQUENCE</scope>
    <source>
        <strain evidence="1">Duluth1</strain>
        <tissue evidence="1">Whole animal</tissue>
    </source>
</reference>
<sequence>MTLISLDSHACLRVFTLDSSCLVERQCRFNFSPAVPLGVDAGSASRNEFRNCNRLPANDVDLKRRYLQVNLYVQHLSASAFKTIKAYIQSVEVVSRNKCKMSSLPNDSLKILGLRNQSQTCLVMSTHV</sequence>
<dbReference type="Proteomes" id="UP000828390">
    <property type="component" value="Unassembled WGS sequence"/>
</dbReference>
<keyword evidence="2" id="KW-1185">Reference proteome</keyword>
<evidence type="ECO:0000313" key="2">
    <source>
        <dbReference type="Proteomes" id="UP000828390"/>
    </source>
</evidence>
<gene>
    <name evidence="1" type="ORF">DPMN_055994</name>
</gene>
<dbReference type="EMBL" id="JAIWYP010000012">
    <property type="protein sequence ID" value="KAH3730016.1"/>
    <property type="molecule type" value="Genomic_DNA"/>
</dbReference>
<protein>
    <submittedName>
        <fullName evidence="1">Uncharacterized protein</fullName>
    </submittedName>
</protein>